<evidence type="ECO:0000313" key="4">
    <source>
        <dbReference type="Proteomes" id="UP000044841"/>
    </source>
</evidence>
<organism evidence="3 4">
    <name type="scientific">Rhizoctonia solani</name>
    <dbReference type="NCBI Taxonomy" id="456999"/>
    <lineage>
        <taxon>Eukaryota</taxon>
        <taxon>Fungi</taxon>
        <taxon>Dikarya</taxon>
        <taxon>Basidiomycota</taxon>
        <taxon>Agaricomycotina</taxon>
        <taxon>Agaricomycetes</taxon>
        <taxon>Cantharellales</taxon>
        <taxon>Ceratobasidiaceae</taxon>
        <taxon>Rhizoctonia</taxon>
    </lineage>
</organism>
<dbReference type="PANTHER" id="PTHR36223">
    <property type="entry name" value="BETA-LACTAMASE-TYPE TRANSPEPTIDASE FOLD DOMAIN CONTAINING PROTEIN"/>
    <property type="match status" value="1"/>
</dbReference>
<dbReference type="PANTHER" id="PTHR36223:SF1">
    <property type="entry name" value="TRANSCRIPTION ELONGATION FACTOR EAF N-TERMINAL DOMAIN-CONTAINING PROTEIN"/>
    <property type="match status" value="1"/>
</dbReference>
<dbReference type="AlphaFoldDB" id="A0A0K6G4X4"/>
<reference evidence="3 4" key="1">
    <citation type="submission" date="2015-07" db="EMBL/GenBank/DDBJ databases">
        <authorList>
            <person name="Noorani M."/>
        </authorList>
    </citation>
    <scope>NUCLEOTIDE SEQUENCE [LARGE SCALE GENOMIC DNA]</scope>
    <source>
        <strain evidence="3">BBA 69670</strain>
    </source>
</reference>
<dbReference type="InterPro" id="IPR057678">
    <property type="entry name" value="DUF7918"/>
</dbReference>
<proteinExistence type="predicted"/>
<sequence>MPLNLLGISVWIADSEGNELPEYDVKLVKDDEIECWIPSTEGSNFKLMWRFLNPMSNLDLSIRPSLDGIELTGIIWTMGGIAPGRIYEKDSQQTGLSTARLYTFGKRIITDREDATKPSRMQLHYLNTIAAQFTWGSVSAIRPHSDYSVPPDAAPLNEKSIKKGHSGSAELGKTVTRAKLPTRGCIFHANPDVKPAKFVFRYASRDWLKARDIIPPSPQTSPSRVKPKRKRSFGSDVIDIDDLSTDDEKPMLPAPAPKKKQRAVEQKGIRVKAEA</sequence>
<protein>
    <recommendedName>
        <fullName evidence="2">DUF7918 domain-containing protein</fullName>
    </recommendedName>
</protein>
<evidence type="ECO:0000313" key="3">
    <source>
        <dbReference type="EMBL" id="CUA73659.1"/>
    </source>
</evidence>
<feature type="domain" description="DUF7918" evidence="2">
    <location>
        <begin position="15"/>
        <end position="217"/>
    </location>
</feature>
<dbReference type="Proteomes" id="UP000044841">
    <property type="component" value="Unassembled WGS sequence"/>
</dbReference>
<keyword evidence="4" id="KW-1185">Reference proteome</keyword>
<dbReference type="EMBL" id="CYGV01001400">
    <property type="protein sequence ID" value="CUA73659.1"/>
    <property type="molecule type" value="Genomic_DNA"/>
</dbReference>
<accession>A0A0K6G4X4</accession>
<feature type="compositionally biased region" description="Basic and acidic residues" evidence="1">
    <location>
        <begin position="262"/>
        <end position="275"/>
    </location>
</feature>
<evidence type="ECO:0000259" key="2">
    <source>
        <dbReference type="Pfam" id="PF25534"/>
    </source>
</evidence>
<gene>
    <name evidence="3" type="ORF">RSOLAG22IIIB_01191</name>
</gene>
<dbReference type="Pfam" id="PF25534">
    <property type="entry name" value="DUF7918"/>
    <property type="match status" value="1"/>
</dbReference>
<evidence type="ECO:0000256" key="1">
    <source>
        <dbReference type="SAM" id="MobiDB-lite"/>
    </source>
</evidence>
<feature type="region of interest" description="Disordered" evidence="1">
    <location>
        <begin position="212"/>
        <end position="275"/>
    </location>
</feature>
<name>A0A0K6G4X4_9AGAM</name>